<keyword evidence="2" id="KW-1185">Reference proteome</keyword>
<gene>
    <name evidence="1" type="ORF">GCM10016272_23590</name>
</gene>
<dbReference type="Proteomes" id="UP000610203">
    <property type="component" value="Unassembled WGS sequence"/>
</dbReference>
<protein>
    <submittedName>
        <fullName evidence="1">Uncharacterized protein</fullName>
    </submittedName>
</protein>
<name>A0ABQ3GSU1_9GAMM</name>
<accession>A0ABQ3GSU1</accession>
<comment type="caution">
    <text evidence="1">The sequence shown here is derived from an EMBL/GenBank/DDBJ whole genome shotgun (WGS) entry which is preliminary data.</text>
</comment>
<dbReference type="EMBL" id="BMZR01000006">
    <property type="protein sequence ID" value="GHD36443.1"/>
    <property type="molecule type" value="Genomic_DNA"/>
</dbReference>
<evidence type="ECO:0000313" key="2">
    <source>
        <dbReference type="Proteomes" id="UP000610203"/>
    </source>
</evidence>
<organism evidence="1 2">
    <name type="scientific">Psychrobacter glaciei</name>
    <dbReference type="NCBI Taxonomy" id="619771"/>
    <lineage>
        <taxon>Bacteria</taxon>
        <taxon>Pseudomonadati</taxon>
        <taxon>Pseudomonadota</taxon>
        <taxon>Gammaproteobacteria</taxon>
        <taxon>Moraxellales</taxon>
        <taxon>Moraxellaceae</taxon>
        <taxon>Psychrobacter</taxon>
    </lineage>
</organism>
<sequence length="59" mass="6814">MTQQDHTPPNLEQQLPHNAPSNLPKWLLPIFKTVLSILLPYLLSPPDISIHIHHINIMF</sequence>
<reference evidence="2" key="1">
    <citation type="journal article" date="2019" name="Int. J. Syst. Evol. Microbiol.">
        <title>The Global Catalogue of Microorganisms (GCM) 10K type strain sequencing project: providing services to taxonomists for standard genome sequencing and annotation.</title>
        <authorList>
            <consortium name="The Broad Institute Genomics Platform"/>
            <consortium name="The Broad Institute Genome Sequencing Center for Infectious Disease"/>
            <person name="Wu L."/>
            <person name="Ma J."/>
        </authorList>
    </citation>
    <scope>NUCLEOTIDE SEQUENCE [LARGE SCALE GENOMIC DNA]</scope>
    <source>
        <strain evidence="2">KCTC 42280</strain>
    </source>
</reference>
<proteinExistence type="predicted"/>
<evidence type="ECO:0000313" key="1">
    <source>
        <dbReference type="EMBL" id="GHD36443.1"/>
    </source>
</evidence>
<dbReference type="RefSeq" id="WP_189586256.1">
    <property type="nucleotide sequence ID" value="NZ_BMZR01000006.1"/>
</dbReference>